<sequence length="71" mass="7871">MFDTEDLGESVEGFFVNRDLASIIVNTLVAESRALSTSIHLLYERRLEVDSLICHLKTLVPPTSTGEHGPE</sequence>
<reference evidence="3 4" key="1">
    <citation type="submission" date="2019-08" db="EMBL/GenBank/DDBJ databases">
        <title>Draft genome sequences of two oriental melons (Cucumis melo L. var makuwa).</title>
        <authorList>
            <person name="Kwon S.-Y."/>
        </authorList>
    </citation>
    <scope>NUCLEOTIDE SEQUENCE [LARGE SCALE GENOMIC DNA]</scope>
    <source>
        <strain evidence="4">cv. Chang Bougi</strain>
        <strain evidence="3">cv. SW 3</strain>
        <tissue evidence="2">Leaf</tissue>
    </source>
</reference>
<gene>
    <name evidence="2" type="ORF">E5676_scaffold110G001290</name>
    <name evidence="1" type="ORF">E6C27_scaffold20G00560</name>
</gene>
<protein>
    <submittedName>
        <fullName evidence="2">Envelope-like protein</fullName>
    </submittedName>
</protein>
<evidence type="ECO:0000313" key="4">
    <source>
        <dbReference type="Proteomes" id="UP000321947"/>
    </source>
</evidence>
<dbReference type="Proteomes" id="UP000321393">
    <property type="component" value="Unassembled WGS sequence"/>
</dbReference>
<dbReference type="EMBL" id="SSTE01019218">
    <property type="protein sequence ID" value="KAA0036772.1"/>
    <property type="molecule type" value="Genomic_DNA"/>
</dbReference>
<dbReference type="Proteomes" id="UP000321947">
    <property type="component" value="Unassembled WGS sequence"/>
</dbReference>
<evidence type="ECO:0000313" key="3">
    <source>
        <dbReference type="Proteomes" id="UP000321393"/>
    </source>
</evidence>
<evidence type="ECO:0000313" key="2">
    <source>
        <dbReference type="EMBL" id="TYJ95840.1"/>
    </source>
</evidence>
<proteinExistence type="predicted"/>
<dbReference type="EMBL" id="SSTD01020080">
    <property type="protein sequence ID" value="TYJ95840.1"/>
    <property type="molecule type" value="Genomic_DNA"/>
</dbReference>
<name>A0A5D3B765_CUCMM</name>
<evidence type="ECO:0000313" key="1">
    <source>
        <dbReference type="EMBL" id="KAA0036772.1"/>
    </source>
</evidence>
<dbReference type="AlphaFoldDB" id="A0A5D3B765"/>
<organism evidence="2 4">
    <name type="scientific">Cucumis melo var. makuwa</name>
    <name type="common">Oriental melon</name>
    <dbReference type="NCBI Taxonomy" id="1194695"/>
    <lineage>
        <taxon>Eukaryota</taxon>
        <taxon>Viridiplantae</taxon>
        <taxon>Streptophyta</taxon>
        <taxon>Embryophyta</taxon>
        <taxon>Tracheophyta</taxon>
        <taxon>Spermatophyta</taxon>
        <taxon>Magnoliopsida</taxon>
        <taxon>eudicotyledons</taxon>
        <taxon>Gunneridae</taxon>
        <taxon>Pentapetalae</taxon>
        <taxon>rosids</taxon>
        <taxon>fabids</taxon>
        <taxon>Cucurbitales</taxon>
        <taxon>Cucurbitaceae</taxon>
        <taxon>Benincaseae</taxon>
        <taxon>Cucumis</taxon>
    </lineage>
</organism>
<comment type="caution">
    <text evidence="2">The sequence shown here is derived from an EMBL/GenBank/DDBJ whole genome shotgun (WGS) entry which is preliminary data.</text>
</comment>
<accession>A0A5D3B765</accession>